<dbReference type="GO" id="GO:0050308">
    <property type="term" value="F:sugar-phosphatase activity"/>
    <property type="evidence" value="ECO:0007669"/>
    <property type="project" value="TreeGrafter"/>
</dbReference>
<dbReference type="PANTHER" id="PTHR43481">
    <property type="entry name" value="FRUCTOSE-1-PHOSPHATE PHOSPHATASE"/>
    <property type="match status" value="1"/>
</dbReference>
<dbReference type="InterPro" id="IPR006439">
    <property type="entry name" value="HAD-SF_hydro_IA"/>
</dbReference>
<gene>
    <name evidence="1" type="ORF">B5G02_04700</name>
</gene>
<reference evidence="2" key="1">
    <citation type="submission" date="2017-04" db="EMBL/GenBank/DDBJ databases">
        <title>Function of individual gut microbiota members based on whole genome sequencing of pure cultures obtained from chicken caecum.</title>
        <authorList>
            <person name="Medvecky M."/>
            <person name="Cejkova D."/>
            <person name="Polansky O."/>
            <person name="Karasova D."/>
            <person name="Kubasova T."/>
            <person name="Cizek A."/>
            <person name="Rychlik I."/>
        </authorList>
    </citation>
    <scope>NUCLEOTIDE SEQUENCE [LARGE SCALE GENOMIC DNA]</scope>
    <source>
        <strain evidence="2">An5</strain>
    </source>
</reference>
<dbReference type="EMBL" id="NFIE01000008">
    <property type="protein sequence ID" value="OUN88869.1"/>
    <property type="molecule type" value="Genomic_DNA"/>
</dbReference>
<dbReference type="Pfam" id="PF00702">
    <property type="entry name" value="Hydrolase"/>
    <property type="match status" value="1"/>
</dbReference>
<evidence type="ECO:0008006" key="3">
    <source>
        <dbReference type="Google" id="ProtNLM"/>
    </source>
</evidence>
<dbReference type="RefSeq" id="WP_094335371.1">
    <property type="nucleotide sequence ID" value="NZ_NFIE01000008.1"/>
</dbReference>
<dbReference type="SFLD" id="SFLDG01129">
    <property type="entry name" value="C1.5:_HAD__Beta-PGM__Phosphata"/>
    <property type="match status" value="1"/>
</dbReference>
<organism evidence="1 2">
    <name type="scientific">[Collinsella] massiliensis</name>
    <dbReference type="NCBI Taxonomy" id="1232426"/>
    <lineage>
        <taxon>Bacteria</taxon>
        <taxon>Bacillati</taxon>
        <taxon>Actinomycetota</taxon>
        <taxon>Coriobacteriia</taxon>
        <taxon>Coriobacteriales</taxon>
        <taxon>Coriobacteriaceae</taxon>
        <taxon>Enorma</taxon>
    </lineage>
</organism>
<dbReference type="OrthoDB" id="9797743at2"/>
<proteinExistence type="predicted"/>
<name>A0A1Y3Y0G7_9ACTN</name>
<accession>A0A1Y3Y0G7</accession>
<dbReference type="SUPFAM" id="SSF56784">
    <property type="entry name" value="HAD-like"/>
    <property type="match status" value="1"/>
</dbReference>
<dbReference type="InterPro" id="IPR023214">
    <property type="entry name" value="HAD_sf"/>
</dbReference>
<evidence type="ECO:0000313" key="1">
    <source>
        <dbReference type="EMBL" id="OUN88869.1"/>
    </source>
</evidence>
<dbReference type="PANTHER" id="PTHR43481:SF4">
    <property type="entry name" value="GLYCEROL-1-PHOSPHATE PHOSPHOHYDROLASE 1-RELATED"/>
    <property type="match status" value="1"/>
</dbReference>
<dbReference type="SFLD" id="SFLDS00003">
    <property type="entry name" value="Haloacid_Dehalogenase"/>
    <property type="match status" value="1"/>
</dbReference>
<dbReference type="Proteomes" id="UP000195781">
    <property type="component" value="Unassembled WGS sequence"/>
</dbReference>
<sequence length="242" mass="26573">MDMPASAPLDGFIFDMDGVIVDTEMIDHRIQCEFVRAVNAAHGEPSDEAGFASLVGASYAALDRRLRELTHCVWSEGETHRRFVEFDKAQRAGLDYAALFRTETVNVLDTLRLRGVATAVCSSSALAHIEEVLSACGVLDRFDVVYSGENVPQSKPHPQIYLNTLAELSRASGEEIRPERCMALEDSTYGIAAAKAAGIGLVVAYEETRVPIDQSQADAMVHDMAGMQRMLEWYLGSFHEGE</sequence>
<dbReference type="NCBIfam" id="TIGR01509">
    <property type="entry name" value="HAD-SF-IA-v3"/>
    <property type="match status" value="1"/>
</dbReference>
<dbReference type="Gene3D" id="3.40.50.1000">
    <property type="entry name" value="HAD superfamily/HAD-like"/>
    <property type="match status" value="1"/>
</dbReference>
<dbReference type="AlphaFoldDB" id="A0A1Y3Y0G7"/>
<dbReference type="InterPro" id="IPR051806">
    <property type="entry name" value="HAD-like_SPP"/>
</dbReference>
<dbReference type="InterPro" id="IPR036412">
    <property type="entry name" value="HAD-like_sf"/>
</dbReference>
<comment type="caution">
    <text evidence="1">The sequence shown here is derived from an EMBL/GenBank/DDBJ whole genome shotgun (WGS) entry which is preliminary data.</text>
</comment>
<evidence type="ECO:0000313" key="2">
    <source>
        <dbReference type="Proteomes" id="UP000195781"/>
    </source>
</evidence>
<dbReference type="PRINTS" id="PR00413">
    <property type="entry name" value="HADHALOGNASE"/>
</dbReference>
<dbReference type="InterPro" id="IPR023198">
    <property type="entry name" value="PGP-like_dom2"/>
</dbReference>
<dbReference type="Gene3D" id="1.10.150.240">
    <property type="entry name" value="Putative phosphatase, domain 2"/>
    <property type="match status" value="1"/>
</dbReference>
<keyword evidence="2" id="KW-1185">Reference proteome</keyword>
<protein>
    <recommendedName>
        <fullName evidence="3">Haloacid dehalogenase</fullName>
    </recommendedName>
</protein>